<keyword evidence="1" id="KW-1015">Disulfide bond</keyword>
<dbReference type="SUPFAM" id="SSF57424">
    <property type="entry name" value="LDL receptor-like module"/>
    <property type="match status" value="1"/>
</dbReference>
<evidence type="ECO:0000313" key="5">
    <source>
        <dbReference type="EMBL" id="OXA55158.1"/>
    </source>
</evidence>
<feature type="domain" description="DUF4758" evidence="4">
    <location>
        <begin position="54"/>
        <end position="136"/>
    </location>
</feature>
<accession>A0A226ED58</accession>
<evidence type="ECO:0000256" key="3">
    <source>
        <dbReference type="SAM" id="MobiDB-lite"/>
    </source>
</evidence>
<feature type="domain" description="DUF4758" evidence="4">
    <location>
        <begin position="781"/>
        <end position="837"/>
    </location>
</feature>
<evidence type="ECO:0000256" key="1">
    <source>
        <dbReference type="ARBA" id="ARBA00023157"/>
    </source>
</evidence>
<feature type="region of interest" description="Disordered" evidence="3">
    <location>
        <begin position="421"/>
        <end position="455"/>
    </location>
</feature>
<feature type="compositionally biased region" description="Low complexity" evidence="3">
    <location>
        <begin position="762"/>
        <end position="779"/>
    </location>
</feature>
<keyword evidence="6" id="KW-1185">Reference proteome</keyword>
<evidence type="ECO:0000313" key="6">
    <source>
        <dbReference type="Proteomes" id="UP000198287"/>
    </source>
</evidence>
<feature type="region of interest" description="Disordered" evidence="3">
    <location>
        <begin position="675"/>
        <end position="780"/>
    </location>
</feature>
<gene>
    <name evidence="5" type="ORF">Fcan01_09180</name>
</gene>
<dbReference type="SMART" id="SM00192">
    <property type="entry name" value="LDLa"/>
    <property type="match status" value="1"/>
</dbReference>
<dbReference type="STRING" id="158441.A0A226ED58"/>
<feature type="domain" description="DUF4758" evidence="4">
    <location>
        <begin position="152"/>
        <end position="197"/>
    </location>
</feature>
<evidence type="ECO:0000256" key="2">
    <source>
        <dbReference type="PROSITE-ProRule" id="PRU00124"/>
    </source>
</evidence>
<organism evidence="5 6">
    <name type="scientific">Folsomia candida</name>
    <name type="common">Springtail</name>
    <dbReference type="NCBI Taxonomy" id="158441"/>
    <lineage>
        <taxon>Eukaryota</taxon>
        <taxon>Metazoa</taxon>
        <taxon>Ecdysozoa</taxon>
        <taxon>Arthropoda</taxon>
        <taxon>Hexapoda</taxon>
        <taxon>Collembola</taxon>
        <taxon>Entomobryomorpha</taxon>
        <taxon>Isotomoidea</taxon>
        <taxon>Isotomidae</taxon>
        <taxon>Proisotominae</taxon>
        <taxon>Folsomia</taxon>
    </lineage>
</organism>
<dbReference type="Gene3D" id="4.10.400.10">
    <property type="entry name" value="Low-density Lipoprotein Receptor"/>
    <property type="match status" value="1"/>
</dbReference>
<name>A0A226ED58_FOLCA</name>
<dbReference type="Proteomes" id="UP000198287">
    <property type="component" value="Unassembled WGS sequence"/>
</dbReference>
<dbReference type="Pfam" id="PF15950">
    <property type="entry name" value="DUF4758"/>
    <property type="match status" value="5"/>
</dbReference>
<proteinExistence type="predicted"/>
<dbReference type="InterPro" id="IPR002172">
    <property type="entry name" value="LDrepeatLR_classA_rpt"/>
</dbReference>
<feature type="compositionally biased region" description="Polar residues" evidence="3">
    <location>
        <begin position="537"/>
        <end position="546"/>
    </location>
</feature>
<dbReference type="EMBL" id="LNIX01000004">
    <property type="protein sequence ID" value="OXA55158.1"/>
    <property type="molecule type" value="Genomic_DNA"/>
</dbReference>
<feature type="region of interest" description="Disordered" evidence="3">
    <location>
        <begin position="881"/>
        <end position="901"/>
    </location>
</feature>
<feature type="domain" description="DUF4758" evidence="4">
    <location>
        <begin position="1488"/>
        <end position="1540"/>
    </location>
</feature>
<dbReference type="PANTHER" id="PTHR39072">
    <property type="entry name" value="RE48511P"/>
    <property type="match status" value="1"/>
</dbReference>
<feature type="compositionally biased region" description="Low complexity" evidence="3">
    <location>
        <begin position="429"/>
        <end position="444"/>
    </location>
</feature>
<dbReference type="InterPro" id="IPR036055">
    <property type="entry name" value="LDL_receptor-like_sf"/>
</dbReference>
<feature type="region of interest" description="Disordered" evidence="3">
    <location>
        <begin position="1259"/>
        <end position="1290"/>
    </location>
</feature>
<comment type="caution">
    <text evidence="5">The sequence shown here is derived from an EMBL/GenBank/DDBJ whole genome shotgun (WGS) entry which is preliminary data.</text>
</comment>
<dbReference type="PANTHER" id="PTHR39072:SF2">
    <property type="match status" value="1"/>
</dbReference>
<reference evidence="5 6" key="1">
    <citation type="submission" date="2015-12" db="EMBL/GenBank/DDBJ databases">
        <title>The genome of Folsomia candida.</title>
        <authorList>
            <person name="Faddeeva A."/>
            <person name="Derks M.F."/>
            <person name="Anvar Y."/>
            <person name="Smit S."/>
            <person name="Van Straalen N."/>
            <person name="Roelofs D."/>
        </authorList>
    </citation>
    <scope>NUCLEOTIDE SEQUENCE [LARGE SCALE GENOMIC DNA]</scope>
    <source>
        <strain evidence="5 6">VU population</strain>
        <tissue evidence="5">Whole body</tissue>
    </source>
</reference>
<feature type="compositionally biased region" description="Polar residues" evidence="3">
    <location>
        <begin position="1280"/>
        <end position="1290"/>
    </location>
</feature>
<comment type="caution">
    <text evidence="2">Lacks conserved residue(s) required for the propagation of feature annotation.</text>
</comment>
<evidence type="ECO:0000259" key="4">
    <source>
        <dbReference type="Pfam" id="PF15950"/>
    </source>
</evidence>
<dbReference type="PROSITE" id="PS50068">
    <property type="entry name" value="LDLRA_2"/>
    <property type="match status" value="1"/>
</dbReference>
<dbReference type="CDD" id="cd00112">
    <property type="entry name" value="LDLa"/>
    <property type="match status" value="1"/>
</dbReference>
<sequence>MGTEERAAYASLSSCATNEFRCDCGVPKCVDKSLVKNGVKDCEDGSDEGEWDPSKCAIKNRTSEDIRFKRAAIPEFGGGDATTTFFTNERARTRPVGLLSTSLGAFVTSGTTTEYLTKVLGTYIKGTYARIVSTSSKVYHAVPTEQAGGGGEVRPTGFIASTTSTEINGYATTVHSTEFYRTYIDGTYAQIVSSTSNVKYPSWYTDRIEGIEPTAVDQLVGKVYSTALLPAEVRGSFVAPKNNVISSKAYAEVGIVSEDEANPGSLKLLRPNNNAANELKVTGTHGKFVHADQDRGDETTYNVFTGSYVQNSKTFLFFFGNTVIDATKAGLGNTSPATLTVESGRRPGNSVMVDMSKNLRVVVPSSNSRVKVDGSIGGERMSGVLVEIEGSEIGGDEFISVDGAQEVEGTPTVDMITMTLGDTTQERVSSSSSSSSTGNKNNNDNENEIPQGRKVPDSLIAPSRAAEQLSLPTFTVGQPDMVGLEQEVTTPHVADMLVDSSTKNPVRVAQAPVFLKTTERAPPARSTDRIRALGYTQKKTSSSSVGGANLNGRYPMPNRSHRAFSGFDAEKTASDSDNDLAGAASTGRATVTYVGFADFTTTVGNTVIVFMPRTKMIEDLSVHATKTRNEPSSQQIEPTRYVYHTGNGDETTTTTEGSRDEDHIQFSVSQVQGRKVLDDKKKASSSSKRVTFRDEEDEETTTEINPTSEISGRETIILGSSKSSGGHQIPKVRPSSTSSLSDKRNSLFSTPRAKFTPKSKEASSSSASPSFTSSSGKSGPYQTAVTSVFQTDILNPTGLVTSVDGTIVRDGKTTLYTSLVYGTFIGKSYAQVIKSTSRVVKAAVSSSVLPTRSTIRPTSVAKLPKSSPKSVAPIYYEFSTTTQSSTDNGDDVETTTAGNDVDRMEVTVSSTTPRSKEVDDDIDDDLPTTTVRLEDSFDDDDITTTTEFSEAENEIGRKRKVAGNAKDQIIVDLEASPVPSGQDEQDQTVYVTRTLPTTVFRTWTYFTTFFIPEEGSTSTKIVSREVTSSAVGLVRKTFTNLVVPTSSSTLEDDEEATKPSAVVTKPKRIRGKDGGAQAQVIYKTLFTTYTYLTTFFSGQTSSVASREETVSNIVTVTSSQGIALTKSFATDSTITPTSSSSTVARSRYKTIAPRLSSTNSINTPNLGASSSSIRTRGRASTILRQKVVPSSSTTEEVDDDNRATDEIEYQSVTKTLLRTFFTTFTFVTTLFGEDTSIKSRTEIITNVVPYVTKTLAPITPSSVPTAPPISDEYDEGEESISASSSFKMSNNPKSKVKETTFYTTYTYLSSIFKGKTSTVKTSKQTYTNILVADATIRSGYVEPIAPTQLSGRSVSSASSATTRTPKFVTNEIDSVDADVTVTTQNPDQYELEGSEDIGITTTRPDSYDDKDDDDVNDVIAKSKTPLLKTLYTTYSFYTTYYKGGSSTVSSRLETKSQVVTDTAGLGDDEDDEVSVKAPLLSTIDPIYPVTYFTTLTYWTTSFKDGNSIVTSREETVTNVVTPDPGASLSPSSTEVNEIVPTSSAAQEVELTTFFT</sequence>
<protein>
    <recommendedName>
        <fullName evidence="4">DUF4758 domain-containing protein</fullName>
    </recommendedName>
</protein>
<feature type="region of interest" description="Disordered" evidence="3">
    <location>
        <begin position="536"/>
        <end position="557"/>
    </location>
</feature>
<feature type="domain" description="DUF4758" evidence="4">
    <location>
        <begin position="1428"/>
        <end position="1469"/>
    </location>
</feature>
<dbReference type="InterPro" id="IPR031866">
    <property type="entry name" value="DUF4758"/>
</dbReference>
<dbReference type="OrthoDB" id="10040649at2759"/>